<dbReference type="InterPro" id="IPR029032">
    <property type="entry name" value="AhpD-like"/>
</dbReference>
<evidence type="ECO:0000313" key="1">
    <source>
        <dbReference type="EMBL" id="CUV01369.1"/>
    </source>
</evidence>
<dbReference type="SUPFAM" id="SSF69118">
    <property type="entry name" value="AhpD-like"/>
    <property type="match status" value="1"/>
</dbReference>
<accession>A0A160V6I1</accession>
<dbReference type="AlphaFoldDB" id="A0A160V6I1"/>
<sequence length="171" mass="18426">MSRLSSTLNAKLSPEIQAKYESVTKSASGLSATFQALFANPRAASGLAGLHEAIGQIDLEPWVTYTVALTVAHERENIALWDSFVPLAREAGVSEAVIDGISAGTGPRGLLPKEGIWVHFAQEVLRDKMRDSTWVATTHLVGDEGAVALAFTACYYDMMARLNRTFALETA</sequence>
<dbReference type="PANTHER" id="PTHR34846:SF11">
    <property type="entry name" value="4-CARBOXYMUCONOLACTONE DECARBOXYLASE FAMILY PROTEIN (AFU_ORTHOLOGUE AFUA_6G11590)"/>
    <property type="match status" value="1"/>
</dbReference>
<organism evidence="1">
    <name type="scientific">hydrothermal vent metagenome</name>
    <dbReference type="NCBI Taxonomy" id="652676"/>
    <lineage>
        <taxon>unclassified sequences</taxon>
        <taxon>metagenomes</taxon>
        <taxon>ecological metagenomes</taxon>
    </lineage>
</organism>
<dbReference type="EMBL" id="FAXA01000056">
    <property type="protein sequence ID" value="CUV01369.1"/>
    <property type="molecule type" value="Genomic_DNA"/>
</dbReference>
<name>A0A160V6I1_9ZZZZ</name>
<dbReference type="PANTHER" id="PTHR34846">
    <property type="entry name" value="4-CARBOXYMUCONOLACTONE DECARBOXYLASE FAMILY PROTEIN (AFU_ORTHOLOGUE AFUA_6G11590)"/>
    <property type="match status" value="1"/>
</dbReference>
<dbReference type="Gene3D" id="1.20.1290.10">
    <property type="entry name" value="AhpD-like"/>
    <property type="match status" value="1"/>
</dbReference>
<gene>
    <name evidence="1" type="ORF">MGWOODY_Clf1350</name>
</gene>
<protein>
    <submittedName>
        <fullName evidence="1">Uncharacterized protein</fullName>
    </submittedName>
</protein>
<proteinExistence type="predicted"/>
<reference evidence="1" key="1">
    <citation type="submission" date="2015-10" db="EMBL/GenBank/DDBJ databases">
        <authorList>
            <person name="Gilbert D.G."/>
        </authorList>
    </citation>
    <scope>NUCLEOTIDE SEQUENCE</scope>
</reference>